<dbReference type="GO" id="GO:0022857">
    <property type="term" value="F:transmembrane transporter activity"/>
    <property type="evidence" value="ECO:0007669"/>
    <property type="project" value="InterPro"/>
</dbReference>
<dbReference type="Gene3D" id="1.10.287.470">
    <property type="entry name" value="Helix hairpin bin"/>
    <property type="match status" value="1"/>
</dbReference>
<sequence length="289" mass="31574">MVGNSFPARTLSLAALCIFVAACCLAAQTATAQDSLESKVYEFKGKVIAAREAEIAARVDGRLAKINFTTGQIVKKGDLLFEFDVKFRKLTLDTAQAQQKVMEAQLQLADVKLKNAEALQARNVSSDMQVLEAQAQRGIAAANVDAAKANVGIAQLQLDQTKLFAPIDGMISQPFVREGAYLTLEALNQNRLAVIIQLDPIKVVGEVPFDAYAERREMFDVRKNGGEMLEYTLVLPNGEKYPHTGRLVEGTGEFDPQTQAMAVAVGFENPEFLLRPGLTVTLQSAVRRR</sequence>
<dbReference type="InterPro" id="IPR006143">
    <property type="entry name" value="RND_pump_MFP"/>
</dbReference>
<accession>A0A2A6FLS3</accession>
<evidence type="ECO:0000256" key="1">
    <source>
        <dbReference type="ARBA" id="ARBA00009477"/>
    </source>
</evidence>
<comment type="caution">
    <text evidence="5">The sequence shown here is derived from an EMBL/GenBank/DDBJ whole genome shotgun (WGS) entry which is preliminary data.</text>
</comment>
<keyword evidence="3" id="KW-0732">Signal</keyword>
<feature type="coiled-coil region" evidence="2">
    <location>
        <begin position="94"/>
        <end position="121"/>
    </location>
</feature>
<evidence type="ECO:0000256" key="2">
    <source>
        <dbReference type="SAM" id="Coils"/>
    </source>
</evidence>
<name>A0A2A6FLS3_9HYPH</name>
<dbReference type="InterPro" id="IPR058625">
    <property type="entry name" value="MdtA-like_BSH"/>
</dbReference>
<evidence type="ECO:0000256" key="3">
    <source>
        <dbReference type="SAM" id="SignalP"/>
    </source>
</evidence>
<organism evidence="5 6">
    <name type="scientific">Mesorhizobium sanjuanii</name>
    <dbReference type="NCBI Taxonomy" id="2037900"/>
    <lineage>
        <taxon>Bacteria</taxon>
        <taxon>Pseudomonadati</taxon>
        <taxon>Pseudomonadota</taxon>
        <taxon>Alphaproteobacteria</taxon>
        <taxon>Hyphomicrobiales</taxon>
        <taxon>Phyllobacteriaceae</taxon>
        <taxon>Mesorhizobium</taxon>
    </lineage>
</organism>
<evidence type="ECO:0000313" key="6">
    <source>
        <dbReference type="Proteomes" id="UP000219182"/>
    </source>
</evidence>
<feature type="chain" id="PRO_5013105733" description="Multidrug resistance protein MdtA-like barrel-sandwich hybrid domain-containing protein" evidence="3">
    <location>
        <begin position="33"/>
        <end position="289"/>
    </location>
</feature>
<dbReference type="PANTHER" id="PTHR30158">
    <property type="entry name" value="ACRA/E-RELATED COMPONENT OF DRUG EFFLUX TRANSPORTER"/>
    <property type="match status" value="1"/>
</dbReference>
<evidence type="ECO:0000313" key="5">
    <source>
        <dbReference type="EMBL" id="PDQ22683.1"/>
    </source>
</evidence>
<keyword evidence="6" id="KW-1185">Reference proteome</keyword>
<gene>
    <name evidence="5" type="ORF">CN311_02480</name>
</gene>
<dbReference type="SUPFAM" id="SSF111369">
    <property type="entry name" value="HlyD-like secretion proteins"/>
    <property type="match status" value="1"/>
</dbReference>
<dbReference type="EMBL" id="NWQG01000011">
    <property type="protein sequence ID" value="PDQ22683.1"/>
    <property type="molecule type" value="Genomic_DNA"/>
</dbReference>
<dbReference type="NCBIfam" id="TIGR01730">
    <property type="entry name" value="RND_mfp"/>
    <property type="match status" value="1"/>
</dbReference>
<dbReference type="AlphaFoldDB" id="A0A2A6FLS3"/>
<evidence type="ECO:0000259" key="4">
    <source>
        <dbReference type="Pfam" id="PF25917"/>
    </source>
</evidence>
<keyword evidence="2" id="KW-0175">Coiled coil</keyword>
<protein>
    <recommendedName>
        <fullName evidence="4">Multidrug resistance protein MdtA-like barrel-sandwich hybrid domain-containing protein</fullName>
    </recommendedName>
</protein>
<dbReference type="Gene3D" id="2.40.30.170">
    <property type="match status" value="1"/>
</dbReference>
<feature type="domain" description="Multidrug resistance protein MdtA-like barrel-sandwich hybrid" evidence="4">
    <location>
        <begin position="51"/>
        <end position="183"/>
    </location>
</feature>
<dbReference type="Pfam" id="PF25917">
    <property type="entry name" value="BSH_RND"/>
    <property type="match status" value="1"/>
</dbReference>
<reference evidence="5 6" key="1">
    <citation type="submission" date="2017-09" db="EMBL/GenBank/DDBJ databases">
        <title>Mesorhizobum sanjuanii sp. nov. isolated from nodules of Lotus tenuis in saline-alkaline lowlands of Flooding Pampa.</title>
        <authorList>
            <person name="Sannazzaro A.I."/>
            <person name="Torres Tejerizo G.A."/>
            <person name="Fontana F."/>
            <person name="Cumpa Velazquez L.M."/>
            <person name="Hansen L."/>
            <person name="Pistorio M."/>
            <person name="Estrella M.J."/>
        </authorList>
    </citation>
    <scope>NUCLEOTIDE SEQUENCE [LARGE SCALE GENOMIC DNA]</scope>
    <source>
        <strain evidence="5 6">BSA136</strain>
    </source>
</reference>
<dbReference type="RefSeq" id="WP_097571853.1">
    <property type="nucleotide sequence ID" value="NZ_NWQG01000011.1"/>
</dbReference>
<dbReference type="Gene3D" id="2.40.50.100">
    <property type="match status" value="1"/>
</dbReference>
<dbReference type="Proteomes" id="UP000219182">
    <property type="component" value="Unassembled WGS sequence"/>
</dbReference>
<dbReference type="GO" id="GO:0030313">
    <property type="term" value="C:cell envelope"/>
    <property type="evidence" value="ECO:0007669"/>
    <property type="project" value="UniProtKB-SubCell"/>
</dbReference>
<comment type="similarity">
    <text evidence="1">Belongs to the membrane fusion protein (MFP) (TC 8.A.1) family.</text>
</comment>
<dbReference type="GO" id="GO:0005886">
    <property type="term" value="C:plasma membrane"/>
    <property type="evidence" value="ECO:0007669"/>
    <property type="project" value="TreeGrafter"/>
</dbReference>
<feature type="signal peptide" evidence="3">
    <location>
        <begin position="1"/>
        <end position="32"/>
    </location>
</feature>
<dbReference type="GO" id="GO:0046677">
    <property type="term" value="P:response to antibiotic"/>
    <property type="evidence" value="ECO:0007669"/>
    <property type="project" value="TreeGrafter"/>
</dbReference>
<proteinExistence type="inferred from homology"/>